<evidence type="ECO:0000256" key="5">
    <source>
        <dbReference type="ARBA" id="ARBA00023002"/>
    </source>
</evidence>
<accession>A0A3A5M5D8</accession>
<dbReference type="RefSeq" id="WP_120149377.1">
    <property type="nucleotide sequence ID" value="NZ_QZVT01000006.1"/>
</dbReference>
<evidence type="ECO:0000256" key="10">
    <source>
        <dbReference type="PIRSR" id="PIRSR000445-2"/>
    </source>
</evidence>
<evidence type="ECO:0000313" key="17">
    <source>
        <dbReference type="EMBL" id="RJT78332.1"/>
    </source>
</evidence>
<dbReference type="PROSITE" id="PS00747">
    <property type="entry name" value="GLUTR"/>
    <property type="match status" value="1"/>
</dbReference>
<feature type="binding site" evidence="8 10">
    <location>
        <position position="121"/>
    </location>
    <ligand>
        <name>substrate</name>
    </ligand>
</feature>
<keyword evidence="18" id="KW-1185">Reference proteome</keyword>
<dbReference type="OrthoDB" id="110209at2"/>
<evidence type="ECO:0000256" key="6">
    <source>
        <dbReference type="ARBA" id="ARBA00023244"/>
    </source>
</evidence>
<feature type="binding site" evidence="8 10">
    <location>
        <begin position="47"/>
        <end position="50"/>
    </location>
    <ligand>
        <name>substrate</name>
    </ligand>
</feature>
<dbReference type="AlphaFoldDB" id="A0A3A5M5D8"/>
<evidence type="ECO:0000259" key="15">
    <source>
        <dbReference type="Pfam" id="PF01488"/>
    </source>
</evidence>
<keyword evidence="4 8" id="KW-0521">NADP</keyword>
<dbReference type="UniPathway" id="UPA00251">
    <property type="reaction ID" value="UER00316"/>
</dbReference>
<dbReference type="GO" id="GO:0050661">
    <property type="term" value="F:NADP binding"/>
    <property type="evidence" value="ECO:0007669"/>
    <property type="project" value="InterPro"/>
</dbReference>
<evidence type="ECO:0000256" key="3">
    <source>
        <dbReference type="ARBA" id="ARBA00012970"/>
    </source>
</evidence>
<dbReference type="HAMAP" id="MF_00087">
    <property type="entry name" value="Glu_tRNA_reductase"/>
    <property type="match status" value="1"/>
</dbReference>
<dbReference type="InterPro" id="IPR015895">
    <property type="entry name" value="4pyrrol_synth_GluRdtase_N"/>
</dbReference>
<proteinExistence type="inferred from homology"/>
<dbReference type="NCBIfam" id="NF000750">
    <property type="entry name" value="PRK00045.3-4"/>
    <property type="match status" value="1"/>
</dbReference>
<evidence type="ECO:0000313" key="18">
    <source>
        <dbReference type="Proteomes" id="UP000272560"/>
    </source>
</evidence>
<dbReference type="EMBL" id="QZVT01000006">
    <property type="protein sequence ID" value="RJT78332.1"/>
    <property type="molecule type" value="Genomic_DNA"/>
</dbReference>
<comment type="catalytic activity">
    <reaction evidence="7 8 13">
        <text>(S)-4-amino-5-oxopentanoate + tRNA(Glu) + NADP(+) = L-glutamyl-tRNA(Glu) + NADPH + H(+)</text>
        <dbReference type="Rhea" id="RHEA:12344"/>
        <dbReference type="Rhea" id="RHEA-COMP:9663"/>
        <dbReference type="Rhea" id="RHEA-COMP:9680"/>
        <dbReference type="ChEBI" id="CHEBI:15378"/>
        <dbReference type="ChEBI" id="CHEBI:57501"/>
        <dbReference type="ChEBI" id="CHEBI:57783"/>
        <dbReference type="ChEBI" id="CHEBI:58349"/>
        <dbReference type="ChEBI" id="CHEBI:78442"/>
        <dbReference type="ChEBI" id="CHEBI:78520"/>
        <dbReference type="EC" id="1.2.1.70"/>
    </reaction>
</comment>
<dbReference type="Gene3D" id="3.40.50.720">
    <property type="entry name" value="NAD(P)-binding Rossmann-like Domain"/>
    <property type="match status" value="1"/>
</dbReference>
<keyword evidence="5 8" id="KW-0560">Oxidoreductase</keyword>
<dbReference type="PANTHER" id="PTHR43013">
    <property type="entry name" value="GLUTAMYL-TRNA REDUCTASE"/>
    <property type="match status" value="1"/>
</dbReference>
<comment type="function">
    <text evidence="8">Catalyzes the NADPH-dependent reduction of glutamyl-tRNA(Glu) to glutamate 1-semialdehyde (GSA).</text>
</comment>
<keyword evidence="6 8" id="KW-0627">Porphyrin biosynthesis</keyword>
<feature type="binding site" evidence="8 10">
    <location>
        <position position="110"/>
    </location>
    <ligand>
        <name>substrate</name>
    </ligand>
</feature>
<dbReference type="Pfam" id="PF05201">
    <property type="entry name" value="GlutR_N"/>
    <property type="match status" value="1"/>
</dbReference>
<comment type="caution">
    <text evidence="17">The sequence shown here is derived from an EMBL/GenBank/DDBJ whole genome shotgun (WGS) entry which is preliminary data.</text>
</comment>
<feature type="domain" description="Tetrapyrrole biosynthesis glutamyl-tRNA reductase dimerisation" evidence="14">
    <location>
        <begin position="317"/>
        <end position="413"/>
    </location>
</feature>
<dbReference type="NCBIfam" id="TIGR01035">
    <property type="entry name" value="hemA"/>
    <property type="match status" value="1"/>
</dbReference>
<dbReference type="Gene3D" id="3.30.460.30">
    <property type="entry name" value="Glutamyl-tRNA reductase, N-terminal domain"/>
    <property type="match status" value="1"/>
</dbReference>
<dbReference type="InterPro" id="IPR015896">
    <property type="entry name" value="4pyrrol_synth_GluRdtase_dimer"/>
</dbReference>
<dbReference type="SUPFAM" id="SSF69742">
    <property type="entry name" value="Glutamyl tRNA-reductase catalytic, N-terminal domain"/>
    <property type="match status" value="1"/>
</dbReference>
<protein>
    <recommendedName>
        <fullName evidence="3 8">Glutamyl-tRNA reductase</fullName>
        <shortName evidence="8">GluTR</shortName>
        <ecNumber evidence="3 8">1.2.1.70</ecNumber>
    </recommendedName>
</protein>
<dbReference type="InterPro" id="IPR036453">
    <property type="entry name" value="GluRdtase_dimer_dom_sf"/>
</dbReference>
<evidence type="ECO:0000256" key="8">
    <source>
        <dbReference type="HAMAP-Rule" id="MF_00087"/>
    </source>
</evidence>
<feature type="binding site" evidence="8 11">
    <location>
        <begin position="192"/>
        <end position="197"/>
    </location>
    <ligand>
        <name>NADP(+)</name>
        <dbReference type="ChEBI" id="CHEBI:58349"/>
    </ligand>
</feature>
<comment type="subunit">
    <text evidence="8">Homodimer.</text>
</comment>
<feature type="binding site" evidence="8 10">
    <location>
        <begin position="115"/>
        <end position="117"/>
    </location>
    <ligand>
        <name>substrate</name>
    </ligand>
</feature>
<comment type="miscellaneous">
    <text evidence="8">During catalysis, the active site Cys acts as a nucleophile attacking the alpha-carbonyl group of tRNA-bound glutamate with the formation of a thioester intermediate between enzyme and glutamate, and the concomitant release of tRNA(Glu). The thioester intermediate is finally reduced by direct hydride transfer from NADPH, to form the product GSA.</text>
</comment>
<comment type="pathway">
    <text evidence="1 8 13">Porphyrin-containing compound metabolism; protoporphyrin-IX biosynthesis; 5-aminolevulinate from L-glutamyl-tRNA(Glu): step 1/2.</text>
</comment>
<evidence type="ECO:0000256" key="2">
    <source>
        <dbReference type="ARBA" id="ARBA00005916"/>
    </source>
</evidence>
<dbReference type="Pfam" id="PF01488">
    <property type="entry name" value="Shikimate_DH"/>
    <property type="match status" value="1"/>
</dbReference>
<evidence type="ECO:0000256" key="7">
    <source>
        <dbReference type="ARBA" id="ARBA00047464"/>
    </source>
</evidence>
<dbReference type="InterPro" id="IPR036291">
    <property type="entry name" value="NAD(P)-bd_dom_sf"/>
</dbReference>
<feature type="domain" description="Glutamyl-tRNA reductase N-terminal" evidence="16">
    <location>
        <begin position="8"/>
        <end position="157"/>
    </location>
</feature>
<feature type="active site" description="Nucleophile" evidence="8 9">
    <location>
        <position position="48"/>
    </location>
</feature>
<gene>
    <name evidence="8" type="primary">hemA</name>
    <name evidence="17" type="ORF">D6T63_12480</name>
</gene>
<comment type="domain">
    <text evidence="8">Possesses an unusual extended V-shaped dimeric structure with each monomer consisting of three distinct domains arranged along a curved 'spinal' alpha-helix. The N-terminal catalytic domain specifically recognizes the glutamate moiety of the substrate. The second domain is the NADPH-binding domain, and the third C-terminal domain is responsible for dimerization.</text>
</comment>
<dbReference type="GO" id="GO:0019353">
    <property type="term" value="P:protoporphyrinogen IX biosynthetic process from glutamate"/>
    <property type="evidence" value="ECO:0007669"/>
    <property type="project" value="TreeGrafter"/>
</dbReference>
<dbReference type="Proteomes" id="UP000272560">
    <property type="component" value="Unassembled WGS sequence"/>
</dbReference>
<evidence type="ECO:0000256" key="4">
    <source>
        <dbReference type="ARBA" id="ARBA00022857"/>
    </source>
</evidence>
<name>A0A3A5M5D8_9MICC</name>
<dbReference type="InterPro" id="IPR018214">
    <property type="entry name" value="GluRdtase_CS"/>
</dbReference>
<evidence type="ECO:0000259" key="14">
    <source>
        <dbReference type="Pfam" id="PF00745"/>
    </source>
</evidence>
<dbReference type="InterPro" id="IPR036343">
    <property type="entry name" value="GluRdtase_N_sf"/>
</dbReference>
<dbReference type="SUPFAM" id="SSF69075">
    <property type="entry name" value="Glutamyl tRNA-reductase dimerization domain"/>
    <property type="match status" value="1"/>
</dbReference>
<organism evidence="17 18">
    <name type="scientific">Arthrobacter cheniae</name>
    <dbReference type="NCBI Taxonomy" id="1258888"/>
    <lineage>
        <taxon>Bacteria</taxon>
        <taxon>Bacillati</taxon>
        <taxon>Actinomycetota</taxon>
        <taxon>Actinomycetes</taxon>
        <taxon>Micrococcales</taxon>
        <taxon>Micrococcaceae</taxon>
        <taxon>Arthrobacter</taxon>
    </lineage>
</organism>
<feature type="domain" description="Quinate/shikimate 5-dehydrogenase/glutamyl-tRNA reductase" evidence="15">
    <location>
        <begin position="178"/>
        <end position="303"/>
    </location>
</feature>
<dbReference type="PIRSF" id="PIRSF000445">
    <property type="entry name" value="4pyrrol_synth_GluRdtase"/>
    <property type="match status" value="1"/>
</dbReference>
<dbReference type="InterPro" id="IPR000343">
    <property type="entry name" value="4pyrrol_synth_GluRdtase"/>
</dbReference>
<evidence type="ECO:0000256" key="1">
    <source>
        <dbReference type="ARBA" id="ARBA00005059"/>
    </source>
</evidence>
<dbReference type="GO" id="GO:0008883">
    <property type="term" value="F:glutamyl-tRNA reductase activity"/>
    <property type="evidence" value="ECO:0007669"/>
    <property type="project" value="UniProtKB-UniRule"/>
</dbReference>
<evidence type="ECO:0000256" key="9">
    <source>
        <dbReference type="PIRSR" id="PIRSR000445-1"/>
    </source>
</evidence>
<evidence type="ECO:0000256" key="11">
    <source>
        <dbReference type="PIRSR" id="PIRSR000445-3"/>
    </source>
</evidence>
<dbReference type="SUPFAM" id="SSF51735">
    <property type="entry name" value="NAD(P)-binding Rossmann-fold domains"/>
    <property type="match status" value="1"/>
</dbReference>
<reference evidence="17 18" key="1">
    <citation type="submission" date="2018-09" db="EMBL/GenBank/DDBJ databases">
        <title>Novel species of Arthrobacter.</title>
        <authorList>
            <person name="Liu Q."/>
            <person name="Xin Y.-H."/>
        </authorList>
    </citation>
    <scope>NUCLEOTIDE SEQUENCE [LARGE SCALE GENOMIC DNA]</scope>
    <source>
        <strain evidence="17 18">Hz2</strain>
    </source>
</reference>
<evidence type="ECO:0000259" key="16">
    <source>
        <dbReference type="Pfam" id="PF05201"/>
    </source>
</evidence>
<comment type="similarity">
    <text evidence="2 8 13">Belongs to the glutamyl-tRNA reductase family.</text>
</comment>
<dbReference type="Pfam" id="PF00745">
    <property type="entry name" value="GlutR_dimer"/>
    <property type="match status" value="1"/>
</dbReference>
<sequence>MVLLSLVATHSNVDLETVARLSVGAPQVPSAVLAEDRAVAGAVVLATCNRFEIYAEAPSEDDIEAARSAIVSTISAYSGIPEHSVSSSFETHTGQDVAEHLFAVGAGLDSAVIGEREIAGQVRRALIDAQGSGAASGGLVRLFQAASRTAKDVGAQTALGSRGRSIVSVALELASDLSEDADWSSKTVVLFGTGAYAGATVAALKDRGCTDISVFSSSGRAEAFVATRGGTAVSAAELPGAMRRADVVIGCSGSDARIDAGDLERIREGSTRPLVVIDLALSHDFDPAVGMLDDVELITLESVRAAAPGEQSDALAQASDLVRDAARSFEEQQTTRAMNAAIVALRRHTQSVLDSEMERVRAQHGCTAAAEEVEFALRRMVRQLLHVPTVRARELAAEGRQDEYTAGLQALYGIDVAPAADKAAADKAAATKDADTAAVVSDAAVTGARLHATHAHADGAVCPVDHERPAQSA</sequence>
<dbReference type="PANTHER" id="PTHR43013:SF1">
    <property type="entry name" value="GLUTAMYL-TRNA REDUCTASE"/>
    <property type="match status" value="1"/>
</dbReference>
<dbReference type="InterPro" id="IPR006151">
    <property type="entry name" value="Shikm_DH/Glu-tRNA_Rdtase"/>
</dbReference>
<evidence type="ECO:0000256" key="13">
    <source>
        <dbReference type="RuleBase" id="RU000584"/>
    </source>
</evidence>
<dbReference type="EC" id="1.2.1.70" evidence="3 8"/>
<feature type="site" description="Important for activity" evidence="8 12">
    <location>
        <position position="100"/>
    </location>
</feature>
<evidence type="ECO:0000256" key="12">
    <source>
        <dbReference type="PIRSR" id="PIRSR000445-4"/>
    </source>
</evidence>